<protein>
    <recommendedName>
        <fullName evidence="4">THUMP domain-containing protein</fullName>
    </recommendedName>
</protein>
<evidence type="ECO:0000259" key="4">
    <source>
        <dbReference type="PROSITE" id="PS51165"/>
    </source>
</evidence>
<feature type="compositionally biased region" description="Basic and acidic residues" evidence="3">
    <location>
        <begin position="335"/>
        <end position="380"/>
    </location>
</feature>
<dbReference type="CDD" id="cd11717">
    <property type="entry name" value="THUMP_THUMPD1_like"/>
    <property type="match status" value="1"/>
</dbReference>
<sequence length="430" mass="48852">VSAFALRCAAEAWLDEAVYFRFLTQLRRSRHLRLACLPFVRNLTNRVLVSYADHIFINRDFFALLNLEFSSKLGSAEPIMSAGGESKKRKKNYYKSFTKKRRVGTLEPDMTGFLVTFERSEFQATQDCYELLNEYADKIWGPEKQEGTDSKQSIEDDLAAELNELKESKDKVRRFQKLKTDVAGNFFISTTVDNPERLVTAIFEDLKTKQEQRSRFIQRLLPVQTTCKAHIDTMKKTVETLLASYDDSATPEFTYLVAGKIRHNSNLQHNPMLMEIVQAVKTAKPRWTGELRKPDLVLMLDVLHNVCCISVMPRYLEFKKYNLLEVTKPQQNAEIPKESHSATDVSKNADEDKDAERDKDEENNAPCEKNEESSENRDGAVDGSRSATAETTGKPDDNKPSSNKDEAELSTDALDGDDIDSDKTAKPCGD</sequence>
<feature type="region of interest" description="Disordered" evidence="3">
    <location>
        <begin position="331"/>
        <end position="430"/>
    </location>
</feature>
<accession>G3MHT1</accession>
<dbReference type="PROSITE" id="PS51165">
    <property type="entry name" value="THUMP"/>
    <property type="match status" value="1"/>
</dbReference>
<organism evidence="5">
    <name type="scientific">Amblyomma maculatum</name>
    <name type="common">Gulf Coast tick</name>
    <dbReference type="NCBI Taxonomy" id="34609"/>
    <lineage>
        <taxon>Eukaryota</taxon>
        <taxon>Metazoa</taxon>
        <taxon>Ecdysozoa</taxon>
        <taxon>Arthropoda</taxon>
        <taxon>Chelicerata</taxon>
        <taxon>Arachnida</taxon>
        <taxon>Acari</taxon>
        <taxon>Parasitiformes</taxon>
        <taxon>Ixodida</taxon>
        <taxon>Ixodoidea</taxon>
        <taxon>Ixodidae</taxon>
        <taxon>Amblyomminae</taxon>
        <taxon>Amblyomma</taxon>
    </lineage>
</organism>
<dbReference type="Gene3D" id="3.30.2300.10">
    <property type="entry name" value="THUMP superfamily"/>
    <property type="match status" value="1"/>
</dbReference>
<evidence type="ECO:0000256" key="2">
    <source>
        <dbReference type="SAM" id="Coils"/>
    </source>
</evidence>
<dbReference type="InterPro" id="IPR004114">
    <property type="entry name" value="THUMP_dom"/>
</dbReference>
<evidence type="ECO:0000256" key="1">
    <source>
        <dbReference type="PROSITE-ProRule" id="PRU00529"/>
    </source>
</evidence>
<dbReference type="EMBL" id="JO841432">
    <property type="protein sequence ID" value="AEO33049.1"/>
    <property type="molecule type" value="mRNA"/>
</dbReference>
<name>G3MHT1_AMBMU</name>
<evidence type="ECO:0000256" key="3">
    <source>
        <dbReference type="SAM" id="MobiDB-lite"/>
    </source>
</evidence>
<dbReference type="InterPro" id="IPR040183">
    <property type="entry name" value="THUMPD1-like"/>
</dbReference>
<dbReference type="PANTHER" id="PTHR13452">
    <property type="entry name" value="THUMP DOMAIN CONTAINING PROTEIN 1-RELATED"/>
    <property type="match status" value="1"/>
</dbReference>
<dbReference type="PANTHER" id="PTHR13452:SF10">
    <property type="entry name" value="THUMP DOMAIN-CONTAINING PROTEIN 1"/>
    <property type="match status" value="1"/>
</dbReference>
<dbReference type="AlphaFoldDB" id="G3MHT1"/>
<feature type="domain" description="THUMP" evidence="4">
    <location>
        <begin position="205"/>
        <end position="313"/>
    </location>
</feature>
<feature type="non-terminal residue" evidence="5">
    <location>
        <position position="1"/>
    </location>
</feature>
<dbReference type="GO" id="GO:0006400">
    <property type="term" value="P:tRNA modification"/>
    <property type="evidence" value="ECO:0007669"/>
    <property type="project" value="InterPro"/>
</dbReference>
<feature type="compositionally biased region" description="Basic and acidic residues" evidence="3">
    <location>
        <begin position="393"/>
        <end position="407"/>
    </location>
</feature>
<reference evidence="5" key="1">
    <citation type="journal article" date="2011" name="PLoS ONE">
        <title>A deep insight into the sialotranscriptome of the gulf coast tick, Amblyomma maculatum.</title>
        <authorList>
            <person name="Karim S."/>
            <person name="Singh P."/>
            <person name="Ribeiro J.M."/>
        </authorList>
    </citation>
    <scope>NUCLEOTIDE SEQUENCE</scope>
    <source>
        <tissue evidence="5">Salivary gland</tissue>
    </source>
</reference>
<dbReference type="GO" id="GO:0003723">
    <property type="term" value="F:RNA binding"/>
    <property type="evidence" value="ECO:0007669"/>
    <property type="project" value="UniProtKB-UniRule"/>
</dbReference>
<dbReference type="SUPFAM" id="SSF143437">
    <property type="entry name" value="THUMP domain-like"/>
    <property type="match status" value="1"/>
</dbReference>
<feature type="coiled-coil region" evidence="2">
    <location>
        <begin position="151"/>
        <end position="178"/>
    </location>
</feature>
<keyword evidence="2" id="KW-0175">Coiled coil</keyword>
<proteinExistence type="evidence at transcript level"/>
<dbReference type="Pfam" id="PF02926">
    <property type="entry name" value="THUMP"/>
    <property type="match status" value="1"/>
</dbReference>
<feature type="compositionally biased region" description="Basic and acidic residues" evidence="3">
    <location>
        <begin position="421"/>
        <end position="430"/>
    </location>
</feature>
<keyword evidence="1" id="KW-0694">RNA-binding</keyword>
<evidence type="ECO:0000313" key="5">
    <source>
        <dbReference type="EMBL" id="AEO33049.1"/>
    </source>
</evidence>